<proteinExistence type="predicted"/>
<organism evidence="1 2">
    <name type="scientific">Ganoderma sinense ZZ0214-1</name>
    <dbReference type="NCBI Taxonomy" id="1077348"/>
    <lineage>
        <taxon>Eukaryota</taxon>
        <taxon>Fungi</taxon>
        <taxon>Dikarya</taxon>
        <taxon>Basidiomycota</taxon>
        <taxon>Agaricomycotina</taxon>
        <taxon>Agaricomycetes</taxon>
        <taxon>Polyporales</taxon>
        <taxon>Polyporaceae</taxon>
        <taxon>Ganoderma</taxon>
    </lineage>
</organism>
<evidence type="ECO:0000313" key="1">
    <source>
        <dbReference type="EMBL" id="PIL33131.1"/>
    </source>
</evidence>
<dbReference type="Proteomes" id="UP000230002">
    <property type="component" value="Unassembled WGS sequence"/>
</dbReference>
<keyword evidence="2" id="KW-1185">Reference proteome</keyword>
<dbReference type="EMBL" id="AYKW01000008">
    <property type="protein sequence ID" value="PIL33131.1"/>
    <property type="molecule type" value="Genomic_DNA"/>
</dbReference>
<dbReference type="AlphaFoldDB" id="A0A2G8SHA8"/>
<sequence>MPSASSASYVTSNSLPLLLFPSTRSSSSSTPMTAVIATNDSIAPALWPSDLARVQLGRYTDYAKSPWRRVPLTTDAMLDWMEIIPALGPTTRVGEKRIIYTSRVLDSEMKVQPPVDITFFVHSFIRSINVEPLGNWSTKEIHAPSAVQHVTLVSGDHNDAFNPQLHALARLKEVVSLLTGAEEHVLDSTPAEAIRVERTVFTKLRSDSELDPPPRADLTDELDPGQKARQIAKHWIVNPLIPTFLRRTDGRDKSVPYHGFRIGDFVEVTVAPQIHSVRREGQQQPTLQFVINKLVKLYSHQDAKTVLGSTTSSMDTT</sequence>
<gene>
    <name evidence="1" type="ORF">GSI_04580</name>
</gene>
<evidence type="ECO:0000313" key="2">
    <source>
        <dbReference type="Proteomes" id="UP000230002"/>
    </source>
</evidence>
<dbReference type="OrthoDB" id="3270129at2759"/>
<accession>A0A2G8SHA8</accession>
<reference evidence="1 2" key="1">
    <citation type="journal article" date="2015" name="Sci. Rep.">
        <title>Chromosome-level genome map provides insights into diverse defense mechanisms in the medicinal fungus Ganoderma sinense.</title>
        <authorList>
            <person name="Zhu Y."/>
            <person name="Xu J."/>
            <person name="Sun C."/>
            <person name="Zhou S."/>
            <person name="Xu H."/>
            <person name="Nelson D.R."/>
            <person name="Qian J."/>
            <person name="Song J."/>
            <person name="Luo H."/>
            <person name="Xiang L."/>
            <person name="Li Y."/>
            <person name="Xu Z."/>
            <person name="Ji A."/>
            <person name="Wang L."/>
            <person name="Lu S."/>
            <person name="Hayward A."/>
            <person name="Sun W."/>
            <person name="Li X."/>
            <person name="Schwartz D.C."/>
            <person name="Wang Y."/>
            <person name="Chen S."/>
        </authorList>
    </citation>
    <scope>NUCLEOTIDE SEQUENCE [LARGE SCALE GENOMIC DNA]</scope>
    <source>
        <strain evidence="1 2">ZZ0214-1</strain>
    </source>
</reference>
<name>A0A2G8SHA8_9APHY</name>
<protein>
    <submittedName>
        <fullName evidence="1">Uncharacterized protein</fullName>
    </submittedName>
</protein>
<comment type="caution">
    <text evidence="1">The sequence shown here is derived from an EMBL/GenBank/DDBJ whole genome shotgun (WGS) entry which is preliminary data.</text>
</comment>